<dbReference type="AlphaFoldDB" id="A0A644UFH5"/>
<protein>
    <submittedName>
        <fullName evidence="2">Uncharacterized protein</fullName>
    </submittedName>
</protein>
<gene>
    <name evidence="2" type="ORF">SDC9_23498</name>
</gene>
<feature type="transmembrane region" description="Helical" evidence="1">
    <location>
        <begin position="78"/>
        <end position="98"/>
    </location>
</feature>
<comment type="caution">
    <text evidence="2">The sequence shown here is derived from an EMBL/GenBank/DDBJ whole genome shotgun (WGS) entry which is preliminary data.</text>
</comment>
<accession>A0A644UFH5</accession>
<keyword evidence="1" id="KW-1133">Transmembrane helix</keyword>
<evidence type="ECO:0000313" key="2">
    <source>
        <dbReference type="EMBL" id="MPL77641.1"/>
    </source>
</evidence>
<keyword evidence="1" id="KW-0472">Membrane</keyword>
<organism evidence="2">
    <name type="scientific">bioreactor metagenome</name>
    <dbReference type="NCBI Taxonomy" id="1076179"/>
    <lineage>
        <taxon>unclassified sequences</taxon>
        <taxon>metagenomes</taxon>
        <taxon>ecological metagenomes</taxon>
    </lineage>
</organism>
<proteinExistence type="predicted"/>
<keyword evidence="1" id="KW-0812">Transmembrane</keyword>
<feature type="transmembrane region" description="Helical" evidence="1">
    <location>
        <begin position="118"/>
        <end position="136"/>
    </location>
</feature>
<sequence>MHLYALYSIFSKKYLFEIDELKLFIMAEPRQIAGQTFENRAILINGQIMSNPQISIPHNPYLLERYDFEKLINPNSNISNIAITLFGASIGLLINIIAKIVGQARGSTISIEDWEFNAFLGSLALTILLFVIDKFAPSKRKRVVRKINYHFELNSNNN</sequence>
<name>A0A644UFH5_9ZZZZ</name>
<dbReference type="EMBL" id="VSSQ01000108">
    <property type="protein sequence ID" value="MPL77641.1"/>
    <property type="molecule type" value="Genomic_DNA"/>
</dbReference>
<reference evidence="2" key="1">
    <citation type="submission" date="2019-08" db="EMBL/GenBank/DDBJ databases">
        <authorList>
            <person name="Kucharzyk K."/>
            <person name="Murdoch R.W."/>
            <person name="Higgins S."/>
            <person name="Loffler F."/>
        </authorList>
    </citation>
    <scope>NUCLEOTIDE SEQUENCE</scope>
</reference>
<evidence type="ECO:0000256" key="1">
    <source>
        <dbReference type="SAM" id="Phobius"/>
    </source>
</evidence>